<proteinExistence type="predicted"/>
<comment type="caution">
    <text evidence="1">The sequence shown here is derived from an EMBL/GenBank/DDBJ whole genome shotgun (WGS) entry which is preliminary data.</text>
</comment>
<evidence type="ECO:0000313" key="1">
    <source>
        <dbReference type="EMBL" id="GEX76757.1"/>
    </source>
</evidence>
<reference evidence="1" key="1">
    <citation type="journal article" date="2019" name="Sci. Rep.">
        <title>Draft genome of Tanacetum cinerariifolium, the natural source of mosquito coil.</title>
        <authorList>
            <person name="Yamashiro T."/>
            <person name="Shiraishi A."/>
            <person name="Satake H."/>
            <person name="Nakayama K."/>
        </authorList>
    </citation>
    <scope>NUCLEOTIDE SEQUENCE</scope>
</reference>
<name>A0A699HGW5_TANCI</name>
<dbReference type="EMBL" id="BKCJ010128781">
    <property type="protein sequence ID" value="GEX76757.1"/>
    <property type="molecule type" value="Genomic_DNA"/>
</dbReference>
<accession>A0A699HGW5</accession>
<gene>
    <name evidence="1" type="ORF">Tci_348732</name>
</gene>
<feature type="non-terminal residue" evidence="1">
    <location>
        <position position="1"/>
    </location>
</feature>
<dbReference type="AlphaFoldDB" id="A0A699HGW5"/>
<protein>
    <submittedName>
        <fullName evidence="1">Uncharacterized protein</fullName>
    </submittedName>
</protein>
<sequence>LEESELPADGKMGMIDILISGTLENYDRAKTMINKIVSQTQTGEDKKPTDNVENSIQVKQVLAVAKVNNQVPIDTGREVGPSMSYIGGGDRRYVNARNAGYYTGGAGAYSVGAYAPRPTNIVARHVTDDLIGFSCETVVPSLLAAKDAKRVKESKLLALNDVIAKALDDIVTQEVNVEILDGYADSTNDRVILYLVLYNEFEHPVSQAYVRRIMRISLSKKRRLVADLEVFVEREDAAKPLEKMREIVARDFVRLGDLEKLLARALVEVSRKDSYVADMEEKG</sequence>
<organism evidence="1">
    <name type="scientific">Tanacetum cinerariifolium</name>
    <name type="common">Dalmatian daisy</name>
    <name type="synonym">Chrysanthemum cinerariifolium</name>
    <dbReference type="NCBI Taxonomy" id="118510"/>
    <lineage>
        <taxon>Eukaryota</taxon>
        <taxon>Viridiplantae</taxon>
        <taxon>Streptophyta</taxon>
        <taxon>Embryophyta</taxon>
        <taxon>Tracheophyta</taxon>
        <taxon>Spermatophyta</taxon>
        <taxon>Magnoliopsida</taxon>
        <taxon>eudicotyledons</taxon>
        <taxon>Gunneridae</taxon>
        <taxon>Pentapetalae</taxon>
        <taxon>asterids</taxon>
        <taxon>campanulids</taxon>
        <taxon>Asterales</taxon>
        <taxon>Asteraceae</taxon>
        <taxon>Asteroideae</taxon>
        <taxon>Anthemideae</taxon>
        <taxon>Anthemidinae</taxon>
        <taxon>Tanacetum</taxon>
    </lineage>
</organism>